<dbReference type="InterPro" id="IPR009790">
    <property type="entry name" value="TMEM106"/>
</dbReference>
<feature type="transmembrane region" description="Helical" evidence="6">
    <location>
        <begin position="239"/>
        <end position="260"/>
    </location>
</feature>
<evidence type="ECO:0000313" key="10">
    <source>
        <dbReference type="RefSeq" id="XP_067168174.1"/>
    </source>
</evidence>
<evidence type="ECO:0000256" key="4">
    <source>
        <dbReference type="ARBA" id="ARBA00022989"/>
    </source>
</evidence>
<evidence type="ECO:0000256" key="1">
    <source>
        <dbReference type="ARBA" id="ARBA00004308"/>
    </source>
</evidence>
<evidence type="ECO:0000256" key="6">
    <source>
        <dbReference type="SAM" id="Phobius"/>
    </source>
</evidence>
<dbReference type="InterPro" id="IPR048509">
    <property type="entry name" value="TMEM106_C"/>
</dbReference>
<evidence type="ECO:0000259" key="8">
    <source>
        <dbReference type="Pfam" id="PF21002"/>
    </source>
</evidence>
<dbReference type="GeneID" id="106491793"/>
<dbReference type="PANTHER" id="PTHR28556:SF3">
    <property type="entry name" value="TRANSMEMBRANE PROTEIN 106A"/>
    <property type="match status" value="1"/>
</dbReference>
<reference evidence="10" key="1">
    <citation type="submission" date="2025-08" db="UniProtKB">
        <authorList>
            <consortium name="RefSeq"/>
        </authorList>
    </citation>
    <scope>IDENTIFICATION</scope>
    <source>
        <tissue evidence="10">Blood</tissue>
    </source>
</reference>
<name>A0ABM4FTA5_9AVES</name>
<keyword evidence="9" id="KW-1185">Reference proteome</keyword>
<proteinExistence type="inferred from homology"/>
<comment type="similarity">
    <text evidence="2">Belongs to the TMEM106 family.</text>
</comment>
<sequence>MGEKLSQFWKASDQKESEGKLILPRQKDAEDEIASYASINGGDPAMSCVPCVGIASRSYVNCPTCQGTGRIPREQEKQLVALIPYGDQRLKPRRTKLYVCLAVTICLLMTSLSIFFLFPRSITVLPAGLNASSIGFNATTTSIYLNMTNVLNITNNNFYPVTVVQLDIEVLHQSLVIGKTTMKTLLNISPLQSGQIYYMVASRILDNNTYNICTWTKIKVHNVLLHIHKLSISQRVKKMLVIFTIFCTMSHPTVIAHGWIAQYWEKLLNAKALEVAQKDSD</sequence>
<accession>A0ABM4FTA5</accession>
<feature type="transmembrane region" description="Helical" evidence="6">
    <location>
        <begin position="124"/>
        <end position="145"/>
    </location>
</feature>
<dbReference type="Pfam" id="PF07092">
    <property type="entry name" value="TMEM106"/>
    <property type="match status" value="1"/>
</dbReference>
<organism evidence="9 10">
    <name type="scientific">Apteryx mantelli</name>
    <name type="common">North Island brown kiwi</name>
    <dbReference type="NCBI Taxonomy" id="2696672"/>
    <lineage>
        <taxon>Eukaryota</taxon>
        <taxon>Metazoa</taxon>
        <taxon>Chordata</taxon>
        <taxon>Craniata</taxon>
        <taxon>Vertebrata</taxon>
        <taxon>Euteleostomi</taxon>
        <taxon>Archelosauria</taxon>
        <taxon>Archosauria</taxon>
        <taxon>Dinosauria</taxon>
        <taxon>Saurischia</taxon>
        <taxon>Theropoda</taxon>
        <taxon>Coelurosauria</taxon>
        <taxon>Aves</taxon>
        <taxon>Palaeognathae</taxon>
        <taxon>Apterygiformes</taxon>
        <taxon>Apterygidae</taxon>
        <taxon>Apteryx</taxon>
    </lineage>
</organism>
<dbReference type="PANTHER" id="PTHR28556">
    <property type="entry name" value="TRANSMEMBRANE PROTEIN 106B"/>
    <property type="match status" value="1"/>
</dbReference>
<dbReference type="RefSeq" id="XP_067168174.1">
    <property type="nucleotide sequence ID" value="XM_067312073.1"/>
</dbReference>
<dbReference type="Pfam" id="PF21002">
    <property type="entry name" value="TMEM106_N"/>
    <property type="match status" value="1"/>
</dbReference>
<gene>
    <name evidence="10" type="primary">TMEM106A</name>
</gene>
<comment type="subcellular location">
    <subcellularLocation>
        <location evidence="1">Endomembrane system</location>
    </subcellularLocation>
</comment>
<keyword evidence="5 6" id="KW-0472">Membrane</keyword>
<evidence type="ECO:0000256" key="5">
    <source>
        <dbReference type="ARBA" id="ARBA00023136"/>
    </source>
</evidence>
<feature type="domain" description="Transmembrane protein 106 N-terminal" evidence="8">
    <location>
        <begin position="6"/>
        <end position="96"/>
    </location>
</feature>
<evidence type="ECO:0000313" key="9">
    <source>
        <dbReference type="Proteomes" id="UP001652627"/>
    </source>
</evidence>
<feature type="domain" description="Transmembrane protein 106 C-terminal" evidence="7">
    <location>
        <begin position="119"/>
        <end position="228"/>
    </location>
</feature>
<evidence type="ECO:0000259" key="7">
    <source>
        <dbReference type="Pfam" id="PF07092"/>
    </source>
</evidence>
<dbReference type="InterPro" id="IPR048511">
    <property type="entry name" value="TMEM106_N"/>
</dbReference>
<protein>
    <submittedName>
        <fullName evidence="10">Transmembrane protein 106A isoform X1</fullName>
    </submittedName>
</protein>
<keyword evidence="3 6" id="KW-0812">Transmembrane</keyword>
<evidence type="ECO:0000256" key="3">
    <source>
        <dbReference type="ARBA" id="ARBA00022692"/>
    </source>
</evidence>
<evidence type="ECO:0000256" key="2">
    <source>
        <dbReference type="ARBA" id="ARBA00008111"/>
    </source>
</evidence>
<feature type="transmembrane region" description="Helical" evidence="6">
    <location>
        <begin position="97"/>
        <end position="118"/>
    </location>
</feature>
<keyword evidence="4 6" id="KW-1133">Transmembrane helix</keyword>
<dbReference type="Proteomes" id="UP001652627">
    <property type="component" value="Chromosome 28"/>
</dbReference>